<dbReference type="SMART" id="SM00421">
    <property type="entry name" value="HTH_LUXR"/>
    <property type="match status" value="1"/>
</dbReference>
<dbReference type="GO" id="GO:0006355">
    <property type="term" value="P:regulation of DNA-templated transcription"/>
    <property type="evidence" value="ECO:0007669"/>
    <property type="project" value="InterPro"/>
</dbReference>
<dbReference type="InterPro" id="IPR000792">
    <property type="entry name" value="Tscrpt_reg_LuxR_C"/>
</dbReference>
<proteinExistence type="predicted"/>
<dbReference type="Gene3D" id="1.10.10.10">
    <property type="entry name" value="Winged helix-like DNA-binding domain superfamily/Winged helix DNA-binding domain"/>
    <property type="match status" value="1"/>
</dbReference>
<dbReference type="InterPro" id="IPR036388">
    <property type="entry name" value="WH-like_DNA-bd_sf"/>
</dbReference>
<dbReference type="PANTHER" id="PTHR43214">
    <property type="entry name" value="TWO-COMPONENT RESPONSE REGULATOR"/>
    <property type="match status" value="1"/>
</dbReference>
<evidence type="ECO:0000313" key="3">
    <source>
        <dbReference type="EMBL" id="GIH08745.1"/>
    </source>
</evidence>
<evidence type="ECO:0000313" key="4">
    <source>
        <dbReference type="Proteomes" id="UP000612899"/>
    </source>
</evidence>
<name>A0A8J3QDH5_9ACTN</name>
<keyword evidence="4" id="KW-1185">Reference proteome</keyword>
<evidence type="ECO:0000256" key="1">
    <source>
        <dbReference type="ARBA" id="ARBA00023125"/>
    </source>
</evidence>
<dbReference type="RefSeq" id="WP_203912491.1">
    <property type="nucleotide sequence ID" value="NZ_BONY01000054.1"/>
</dbReference>
<sequence>MDHEDAAELLRRRFGSALPARLAEQLMRRTDSDPTLLAAILDQVEPTANGLHRLAIRWPGELAAPVVTVLAALGEQARAVIDLAAVIGREFDLAIVERVYPELDVLSGLEEAASLVRQLPGHVFSFRQALAREVCYDLLGPRHRAELHERVAGALSSLGATPGARAATVVELAHHLGEAAALGGGHRLDAAAAAAATAGATADSQGLPEMAAEYFGQAATFAGRAGWAPGQTGRLMVAAGTARLRAARTHEDTLIGRAALTGALRMGIRAEDPGLVAAAALGFGPRPSLARTGARPPRDLERLDALRFALEGKNLDVSVVARLHARLAIEAETAELAVKAHALAHESGDPRALAEASLAVAALTGDDVSLTHAEREAAALEDQELLARAYELRGTAALTRLAALESDSSSALVNWYALRAKAVLSDETAFAGAAAQALTAGEVIDPVAARLADEHLRRARRPVDAPSPALGTLTAREREVLTWALRGAPSREIAEGLILGERTVETHLASIYRKLGVASRVELIMKFRVTEE</sequence>
<dbReference type="EMBL" id="BONY01000054">
    <property type="protein sequence ID" value="GIH08745.1"/>
    <property type="molecule type" value="Genomic_DNA"/>
</dbReference>
<dbReference type="SUPFAM" id="SSF46894">
    <property type="entry name" value="C-terminal effector domain of the bipartite response regulators"/>
    <property type="match status" value="1"/>
</dbReference>
<organism evidence="3 4">
    <name type="scientific">Rhizocola hellebori</name>
    <dbReference type="NCBI Taxonomy" id="1392758"/>
    <lineage>
        <taxon>Bacteria</taxon>
        <taxon>Bacillati</taxon>
        <taxon>Actinomycetota</taxon>
        <taxon>Actinomycetes</taxon>
        <taxon>Micromonosporales</taxon>
        <taxon>Micromonosporaceae</taxon>
        <taxon>Rhizocola</taxon>
    </lineage>
</organism>
<dbReference type="AlphaFoldDB" id="A0A8J3QDH5"/>
<reference evidence="3" key="1">
    <citation type="submission" date="2021-01" db="EMBL/GenBank/DDBJ databases">
        <title>Whole genome shotgun sequence of Rhizocola hellebori NBRC 109834.</title>
        <authorList>
            <person name="Komaki H."/>
            <person name="Tamura T."/>
        </authorList>
    </citation>
    <scope>NUCLEOTIDE SEQUENCE</scope>
    <source>
        <strain evidence="3">NBRC 109834</strain>
    </source>
</reference>
<dbReference type="InterPro" id="IPR016032">
    <property type="entry name" value="Sig_transdc_resp-reg_C-effctor"/>
</dbReference>
<feature type="domain" description="HTH luxR-type" evidence="2">
    <location>
        <begin position="466"/>
        <end position="531"/>
    </location>
</feature>
<comment type="caution">
    <text evidence="3">The sequence shown here is derived from an EMBL/GenBank/DDBJ whole genome shotgun (WGS) entry which is preliminary data.</text>
</comment>
<dbReference type="CDD" id="cd06170">
    <property type="entry name" value="LuxR_C_like"/>
    <property type="match status" value="1"/>
</dbReference>
<evidence type="ECO:0000259" key="2">
    <source>
        <dbReference type="PROSITE" id="PS50043"/>
    </source>
</evidence>
<dbReference type="GO" id="GO:0003677">
    <property type="term" value="F:DNA binding"/>
    <property type="evidence" value="ECO:0007669"/>
    <property type="project" value="UniProtKB-KW"/>
</dbReference>
<dbReference type="PRINTS" id="PR00038">
    <property type="entry name" value="HTHLUXR"/>
</dbReference>
<dbReference type="PROSITE" id="PS50043">
    <property type="entry name" value="HTH_LUXR_2"/>
    <property type="match status" value="1"/>
</dbReference>
<dbReference type="Proteomes" id="UP000612899">
    <property type="component" value="Unassembled WGS sequence"/>
</dbReference>
<dbReference type="PANTHER" id="PTHR43214:SF42">
    <property type="entry name" value="TRANSCRIPTIONAL REGULATORY PROTEIN DESR"/>
    <property type="match status" value="1"/>
</dbReference>
<accession>A0A8J3QDH5</accession>
<dbReference type="PROSITE" id="PS00622">
    <property type="entry name" value="HTH_LUXR_1"/>
    <property type="match status" value="1"/>
</dbReference>
<protein>
    <recommendedName>
        <fullName evidence="2">HTH luxR-type domain-containing protein</fullName>
    </recommendedName>
</protein>
<keyword evidence="1" id="KW-0238">DNA-binding</keyword>
<dbReference type="InterPro" id="IPR039420">
    <property type="entry name" value="WalR-like"/>
</dbReference>
<dbReference type="Pfam" id="PF00196">
    <property type="entry name" value="GerE"/>
    <property type="match status" value="1"/>
</dbReference>
<gene>
    <name evidence="3" type="ORF">Rhe02_68120</name>
</gene>